<dbReference type="Proteomes" id="UP000287798">
    <property type="component" value="Unassembled WGS sequence"/>
</dbReference>
<organism evidence="1 2">
    <name type="scientific">Thiohalobacter thiocyanaticus</name>
    <dbReference type="NCBI Taxonomy" id="585455"/>
    <lineage>
        <taxon>Bacteria</taxon>
        <taxon>Pseudomonadati</taxon>
        <taxon>Pseudomonadota</taxon>
        <taxon>Gammaproteobacteria</taxon>
        <taxon>Thiohalobacterales</taxon>
        <taxon>Thiohalobacteraceae</taxon>
        <taxon>Thiohalobacter</taxon>
    </lineage>
</organism>
<evidence type="ECO:0000313" key="1">
    <source>
        <dbReference type="EMBL" id="RRQ22958.1"/>
    </source>
</evidence>
<name>A0A426QMH0_9GAMM</name>
<keyword evidence="2" id="KW-1185">Reference proteome</keyword>
<gene>
    <name evidence="1" type="ORF">D6C00_14175</name>
</gene>
<reference evidence="1 2" key="1">
    <citation type="journal article" date="2010" name="Int. J. Syst. Evol. Microbiol.">
        <title>Thiohalobacter thiocyanaticus gen. nov., sp. nov., a moderately halophilic, sulfur-oxidizing gammaproteobacterium from hypersaline lakes, that utilizes thiocyanate.</title>
        <authorList>
            <person name="Sorokin D.Y."/>
            <person name="Kovaleva O.L."/>
            <person name="Tourova T.P."/>
            <person name="Muyzer G."/>
        </authorList>
    </citation>
    <scope>NUCLEOTIDE SEQUENCE [LARGE SCALE GENOMIC DNA]</scope>
    <source>
        <strain evidence="1 2">Hrh1</strain>
    </source>
</reference>
<dbReference type="AlphaFoldDB" id="A0A426QMH0"/>
<protein>
    <submittedName>
        <fullName evidence="1">Uncharacterized protein</fullName>
    </submittedName>
</protein>
<dbReference type="EMBL" id="QZMU01000001">
    <property type="protein sequence ID" value="RRQ22958.1"/>
    <property type="molecule type" value="Genomic_DNA"/>
</dbReference>
<comment type="caution">
    <text evidence="1">The sequence shown here is derived from an EMBL/GenBank/DDBJ whole genome shotgun (WGS) entry which is preliminary data.</text>
</comment>
<sequence>MIRFSEEQGDFLSLGKSVFTMRFVMREILTRRMVKMERGLMLNALFCDLMVRYFIRIKKEKRARNECLKQPSVA</sequence>
<proteinExistence type="predicted"/>
<accession>A0A426QMH0</accession>
<evidence type="ECO:0000313" key="2">
    <source>
        <dbReference type="Proteomes" id="UP000287798"/>
    </source>
</evidence>